<evidence type="ECO:0000313" key="3">
    <source>
        <dbReference type="EMBL" id="CAF4508966.1"/>
    </source>
</evidence>
<dbReference type="EMBL" id="CAJOBH010079201">
    <property type="protein sequence ID" value="CAF4508966.1"/>
    <property type="molecule type" value="Genomic_DNA"/>
</dbReference>
<organism evidence="1 4">
    <name type="scientific">Rotaria magnacalcarata</name>
    <dbReference type="NCBI Taxonomy" id="392030"/>
    <lineage>
        <taxon>Eukaryota</taxon>
        <taxon>Metazoa</taxon>
        <taxon>Spiralia</taxon>
        <taxon>Gnathifera</taxon>
        <taxon>Rotifera</taxon>
        <taxon>Eurotatoria</taxon>
        <taxon>Bdelloidea</taxon>
        <taxon>Philodinida</taxon>
        <taxon>Philodinidae</taxon>
        <taxon>Rotaria</taxon>
    </lineage>
</organism>
<evidence type="ECO:0000313" key="4">
    <source>
        <dbReference type="Proteomes" id="UP000663855"/>
    </source>
</evidence>
<dbReference type="EMBL" id="CAJOBJ010051679">
    <property type="protein sequence ID" value="CAF4376947.1"/>
    <property type="molecule type" value="Genomic_DNA"/>
</dbReference>
<dbReference type="Proteomes" id="UP000681720">
    <property type="component" value="Unassembled WGS sequence"/>
</dbReference>
<sequence length="214" mass="24101">MYDAAQDAFTLAINTKPALIEAHVGKILACEPVLWWQTNYKCGLEKYNFINANLAAAYPNETDIRVLWGLSLLNVAFEKEFQGEIEPPPMIQARQVLQEALIAEPMHPSALHYLMHAYDVVQYNISIKALDYVSNYEKLVGTLSYPQHLLSYIWMRTGSLLKSESPDEKSLQVCLTSCILEVTGQIVNVPSTKFEPVLAQLDTADQFSPFVITM</sequence>
<reference evidence="1" key="1">
    <citation type="submission" date="2021-02" db="EMBL/GenBank/DDBJ databases">
        <authorList>
            <person name="Nowell W R."/>
        </authorList>
    </citation>
    <scope>NUCLEOTIDE SEQUENCE</scope>
</reference>
<dbReference type="Proteomes" id="UP000663855">
    <property type="component" value="Unassembled WGS sequence"/>
</dbReference>
<name>A0A815AGR9_9BILA</name>
<protein>
    <submittedName>
        <fullName evidence="1">Uncharacterized protein</fullName>
    </submittedName>
</protein>
<comment type="caution">
    <text evidence="1">The sequence shown here is derived from an EMBL/GenBank/DDBJ whole genome shotgun (WGS) entry which is preliminary data.</text>
</comment>
<dbReference type="Proteomes" id="UP000681967">
    <property type="component" value="Unassembled WGS sequence"/>
</dbReference>
<evidence type="ECO:0000313" key="2">
    <source>
        <dbReference type="EMBL" id="CAF4376947.1"/>
    </source>
</evidence>
<gene>
    <name evidence="3" type="ORF">BYL167_LOCUS36374</name>
    <name evidence="1" type="ORF">CJN711_LOCUS14714</name>
    <name evidence="2" type="ORF">GIL414_LOCUS29104</name>
</gene>
<proteinExistence type="predicted"/>
<dbReference type="EMBL" id="CAJNOV010006695">
    <property type="protein sequence ID" value="CAF1255611.1"/>
    <property type="molecule type" value="Genomic_DNA"/>
</dbReference>
<accession>A0A815AGR9</accession>
<dbReference type="AlphaFoldDB" id="A0A815AGR9"/>
<evidence type="ECO:0000313" key="1">
    <source>
        <dbReference type="EMBL" id="CAF1255611.1"/>
    </source>
</evidence>